<dbReference type="EC" id="2.3.1.20" evidence="4"/>
<dbReference type="GO" id="GO:0019432">
    <property type="term" value="P:triglyceride biosynthetic process"/>
    <property type="evidence" value="ECO:0007669"/>
    <property type="project" value="TreeGrafter"/>
</dbReference>
<comment type="similarity">
    <text evidence="3">Belongs to the long-chain O-acyltransferase family.</text>
</comment>
<evidence type="ECO:0000256" key="7">
    <source>
        <dbReference type="ARBA" id="ARBA00022798"/>
    </source>
</evidence>
<dbReference type="Proteomes" id="UP001139447">
    <property type="component" value="Unassembled WGS sequence"/>
</dbReference>
<dbReference type="NCBIfam" id="TIGR02946">
    <property type="entry name" value="acyl_WS_DGAT"/>
    <property type="match status" value="1"/>
</dbReference>
<dbReference type="RefSeq" id="WP_243305697.1">
    <property type="nucleotide sequence ID" value="NZ_JALGBI010000001.1"/>
</dbReference>
<gene>
    <name evidence="14" type="ORF">MMF98_07740</name>
</gene>
<keyword evidence="7" id="KW-0319">Glycerol metabolism</keyword>
<evidence type="ECO:0000256" key="1">
    <source>
        <dbReference type="ARBA" id="ARBA00004771"/>
    </source>
</evidence>
<keyword evidence="8" id="KW-0443">Lipid metabolism</keyword>
<evidence type="ECO:0000256" key="6">
    <source>
        <dbReference type="ARBA" id="ARBA00022679"/>
    </source>
</evidence>
<keyword evidence="9" id="KW-0012">Acyltransferase</keyword>
<evidence type="ECO:0000313" key="14">
    <source>
        <dbReference type="EMBL" id="MCJ0763098.1"/>
    </source>
</evidence>
<feature type="compositionally biased region" description="Low complexity" evidence="11">
    <location>
        <begin position="512"/>
        <end position="526"/>
    </location>
</feature>
<feature type="region of interest" description="Disordered" evidence="11">
    <location>
        <begin position="487"/>
        <end position="564"/>
    </location>
</feature>
<feature type="compositionally biased region" description="Low complexity" evidence="11">
    <location>
        <begin position="552"/>
        <end position="564"/>
    </location>
</feature>
<comment type="pathway">
    <text evidence="1">Glycerolipid metabolism; triacylglycerol biosynthesis.</text>
</comment>
<evidence type="ECO:0000256" key="4">
    <source>
        <dbReference type="ARBA" id="ARBA00013244"/>
    </source>
</evidence>
<dbReference type="GO" id="GO:0006071">
    <property type="term" value="P:glycerol metabolic process"/>
    <property type="evidence" value="ECO:0007669"/>
    <property type="project" value="UniProtKB-KW"/>
</dbReference>
<name>A0A9X2ALV8_9BURK</name>
<evidence type="ECO:0000259" key="13">
    <source>
        <dbReference type="Pfam" id="PF06974"/>
    </source>
</evidence>
<dbReference type="GO" id="GO:0001666">
    <property type="term" value="P:response to hypoxia"/>
    <property type="evidence" value="ECO:0007669"/>
    <property type="project" value="TreeGrafter"/>
</dbReference>
<feature type="domain" description="O-acyltransferase WSD1 C-terminal" evidence="13">
    <location>
        <begin position="326"/>
        <end position="478"/>
    </location>
</feature>
<dbReference type="AlphaFoldDB" id="A0A9X2ALV8"/>
<proteinExistence type="inferred from homology"/>
<evidence type="ECO:0000256" key="11">
    <source>
        <dbReference type="SAM" id="MobiDB-lite"/>
    </source>
</evidence>
<evidence type="ECO:0000256" key="9">
    <source>
        <dbReference type="ARBA" id="ARBA00023315"/>
    </source>
</evidence>
<dbReference type="InterPro" id="IPR009721">
    <property type="entry name" value="O-acyltransferase_WSD1_C"/>
</dbReference>
<dbReference type="GO" id="GO:0004144">
    <property type="term" value="F:diacylglycerol O-acyltransferase activity"/>
    <property type="evidence" value="ECO:0007669"/>
    <property type="project" value="UniProtKB-EC"/>
</dbReference>
<dbReference type="InterPro" id="IPR045034">
    <property type="entry name" value="O-acyltransferase_WSD1-like"/>
</dbReference>
<dbReference type="PANTHER" id="PTHR31650:SF1">
    <property type="entry name" value="WAX ESTER SYNTHASE_DIACYLGLYCEROL ACYLTRANSFERASE 4-RELATED"/>
    <property type="match status" value="1"/>
</dbReference>
<comment type="pathway">
    <text evidence="2">Lipid metabolism.</text>
</comment>
<dbReference type="GO" id="GO:0051701">
    <property type="term" value="P:biological process involved in interaction with host"/>
    <property type="evidence" value="ECO:0007669"/>
    <property type="project" value="TreeGrafter"/>
</dbReference>
<dbReference type="GO" id="GO:0071731">
    <property type="term" value="P:response to nitric oxide"/>
    <property type="evidence" value="ECO:0007669"/>
    <property type="project" value="TreeGrafter"/>
</dbReference>
<evidence type="ECO:0000256" key="8">
    <source>
        <dbReference type="ARBA" id="ARBA00023098"/>
    </source>
</evidence>
<accession>A0A9X2ALV8</accession>
<keyword evidence="5" id="KW-0444">Lipid biosynthesis</keyword>
<dbReference type="InterPro" id="IPR014292">
    <property type="entry name" value="Acyl_transf_WS/DGAT"/>
</dbReference>
<comment type="catalytic activity">
    <reaction evidence="10">
        <text>an acyl-CoA + a 1,2-diacyl-sn-glycerol = a triacyl-sn-glycerol + CoA</text>
        <dbReference type="Rhea" id="RHEA:10868"/>
        <dbReference type="ChEBI" id="CHEBI:17815"/>
        <dbReference type="ChEBI" id="CHEBI:57287"/>
        <dbReference type="ChEBI" id="CHEBI:58342"/>
        <dbReference type="ChEBI" id="CHEBI:64615"/>
        <dbReference type="EC" id="2.3.1.20"/>
    </reaction>
</comment>
<evidence type="ECO:0000256" key="10">
    <source>
        <dbReference type="ARBA" id="ARBA00048109"/>
    </source>
</evidence>
<dbReference type="GO" id="GO:0005886">
    <property type="term" value="C:plasma membrane"/>
    <property type="evidence" value="ECO:0007669"/>
    <property type="project" value="TreeGrafter"/>
</dbReference>
<dbReference type="Pfam" id="PF06974">
    <property type="entry name" value="WS_DGAT_C"/>
    <property type="match status" value="1"/>
</dbReference>
<comment type="caution">
    <text evidence="14">The sequence shown here is derived from an EMBL/GenBank/DDBJ whole genome shotgun (WGS) entry which is preliminary data.</text>
</comment>
<reference evidence="14" key="1">
    <citation type="submission" date="2022-03" db="EMBL/GenBank/DDBJ databases">
        <authorList>
            <person name="Woo C.Y."/>
        </authorList>
    </citation>
    <scope>NUCLEOTIDE SEQUENCE</scope>
    <source>
        <strain evidence="14">CYS-02</strain>
    </source>
</reference>
<keyword evidence="6" id="KW-0808">Transferase</keyword>
<sequence>MKSLSGLDATFLYLETPETPMHVGSLNLYELPRGFKGSFHKAVQQHIAKRMHLAPIFSRRLAFMPFDLGHPIWVEADAVDLDFHIRKIKGSQLSVKAVQALAAQLHGQLIDREHPLWEFYVFDSIKAPPGLDIQGKLVGFYSKIHHAALDGKGGTVLANAVLDLSATPRDVAPPDLTRRRRTASDLKIGEMIGAVFSNSLAQYAKLARSLPSAATSLGGTVARQTFSGGGAGLSSLRPKSPISLAPKTVFNTGITRDRVFATASLPFAECKEMAKAVGGSFNDIVLWICSTALRSYLARHASIPKKPLIAAMPVSLREESNKELNNQASITVVDLGTHLAHPMKRMNAILASTAKVKEALVELKSVLPTDYPSFLAPWLVGGAGKAAFRTYGKSGIAERLPTIANLAISNVPGPQVPLYLAGARMLTFHPLSIVMHGLALNITIQTYAGSVDFGIIADKKAVPHVQDLADALQAAFEEARRLHTLAPAGGTPVVTPAPRVAKETQKRKPASKKAPAPAPRTAKAATVAGTRKAVKTSSSQAHGKPETTPLQRRPATAKPRPARS</sequence>
<dbReference type="PANTHER" id="PTHR31650">
    <property type="entry name" value="O-ACYLTRANSFERASE (WSD1-LIKE) FAMILY PROTEIN"/>
    <property type="match status" value="1"/>
</dbReference>
<dbReference type="EMBL" id="JALGBI010000001">
    <property type="protein sequence ID" value="MCJ0763098.1"/>
    <property type="molecule type" value="Genomic_DNA"/>
</dbReference>
<protein>
    <recommendedName>
        <fullName evidence="4">diacylglycerol O-acyltransferase</fullName>
        <ecNumber evidence="4">2.3.1.20</ecNumber>
    </recommendedName>
</protein>
<feature type="domain" description="O-acyltransferase WSD1-like N-terminal" evidence="12">
    <location>
        <begin position="4"/>
        <end position="285"/>
    </location>
</feature>
<evidence type="ECO:0000259" key="12">
    <source>
        <dbReference type="Pfam" id="PF03007"/>
    </source>
</evidence>
<evidence type="ECO:0000313" key="15">
    <source>
        <dbReference type="Proteomes" id="UP001139447"/>
    </source>
</evidence>
<evidence type="ECO:0000256" key="5">
    <source>
        <dbReference type="ARBA" id="ARBA00022516"/>
    </source>
</evidence>
<dbReference type="Pfam" id="PF03007">
    <property type="entry name" value="WS_DGAT_cat"/>
    <property type="match status" value="1"/>
</dbReference>
<organism evidence="14 15">
    <name type="scientific">Variovorax terrae</name>
    <dbReference type="NCBI Taxonomy" id="2923278"/>
    <lineage>
        <taxon>Bacteria</taxon>
        <taxon>Pseudomonadati</taxon>
        <taxon>Pseudomonadota</taxon>
        <taxon>Betaproteobacteria</taxon>
        <taxon>Burkholderiales</taxon>
        <taxon>Comamonadaceae</taxon>
        <taxon>Variovorax</taxon>
    </lineage>
</organism>
<evidence type="ECO:0000256" key="3">
    <source>
        <dbReference type="ARBA" id="ARBA00009587"/>
    </source>
</evidence>
<evidence type="ECO:0000256" key="2">
    <source>
        <dbReference type="ARBA" id="ARBA00005189"/>
    </source>
</evidence>
<keyword evidence="15" id="KW-1185">Reference proteome</keyword>
<dbReference type="InterPro" id="IPR004255">
    <property type="entry name" value="O-acyltransferase_WSD1_N"/>
</dbReference>